<proteinExistence type="predicted"/>
<evidence type="ECO:0000313" key="1">
    <source>
        <dbReference type="EMBL" id="EKX34889.1"/>
    </source>
</evidence>
<dbReference type="AlphaFoldDB" id="L1IG49"/>
<dbReference type="EMBL" id="JH993101">
    <property type="protein sequence ID" value="EKX34889.1"/>
    <property type="molecule type" value="Genomic_DNA"/>
</dbReference>
<dbReference type="KEGG" id="gtt:GUITHDRAFT_118930"/>
<organism evidence="1">
    <name type="scientific">Guillardia theta (strain CCMP2712)</name>
    <name type="common">Cryptophyte</name>
    <dbReference type="NCBI Taxonomy" id="905079"/>
    <lineage>
        <taxon>Eukaryota</taxon>
        <taxon>Cryptophyceae</taxon>
        <taxon>Pyrenomonadales</taxon>
        <taxon>Geminigeraceae</taxon>
        <taxon>Guillardia</taxon>
    </lineage>
</organism>
<dbReference type="EnsemblProtists" id="EKX34889">
    <property type="protein sequence ID" value="EKX34889"/>
    <property type="gene ID" value="GUITHDRAFT_118930"/>
</dbReference>
<name>L1IG49_GUITC</name>
<dbReference type="PaxDb" id="55529-EKX34889"/>
<gene>
    <name evidence="1" type="ORF">GUITHDRAFT_118930</name>
</gene>
<keyword evidence="3" id="KW-1185">Reference proteome</keyword>
<dbReference type="RefSeq" id="XP_005821869.1">
    <property type="nucleotide sequence ID" value="XM_005821812.1"/>
</dbReference>
<accession>L1IG49</accession>
<protein>
    <submittedName>
        <fullName evidence="1 2">Uncharacterized protein</fullName>
    </submittedName>
</protein>
<sequence length="285" mass="32493">MPASRNMAHSIAQYTGTRIDSSAKHIVACKVNGKVFERLGNQVKQLTDDKYRYAMQKDELVLSVALMTDEDVVRGADRTFQRTFVKHAYPPVITTLGDKLLDEHKTAIRLYYRNLSFENEDEGIVYDRNGVDHFFPFKFDFVGVSVGTAYASDLTGDPVGSVLIGGMMTVLNGHFPCYTGELVQWYFDFESEEFDPDGKRIVPAGMDHRIRYPIGGREHFYQQRMFGAHADANRGKQNVALIKPFRKIRDRRNYAYGDKVRVIGRIVNGGQPWEPIDIFLSNTFV</sequence>
<dbReference type="HOGENOM" id="CLU_978089_0_0_1"/>
<reference evidence="1 3" key="1">
    <citation type="journal article" date="2012" name="Nature">
        <title>Algal genomes reveal evolutionary mosaicism and the fate of nucleomorphs.</title>
        <authorList>
            <consortium name="DOE Joint Genome Institute"/>
            <person name="Curtis B.A."/>
            <person name="Tanifuji G."/>
            <person name="Burki F."/>
            <person name="Gruber A."/>
            <person name="Irimia M."/>
            <person name="Maruyama S."/>
            <person name="Arias M.C."/>
            <person name="Ball S.G."/>
            <person name="Gile G.H."/>
            <person name="Hirakawa Y."/>
            <person name="Hopkins J.F."/>
            <person name="Kuo A."/>
            <person name="Rensing S.A."/>
            <person name="Schmutz J."/>
            <person name="Symeonidi A."/>
            <person name="Elias M."/>
            <person name="Eveleigh R.J."/>
            <person name="Herman E.K."/>
            <person name="Klute M.J."/>
            <person name="Nakayama T."/>
            <person name="Obornik M."/>
            <person name="Reyes-Prieto A."/>
            <person name="Armbrust E.V."/>
            <person name="Aves S.J."/>
            <person name="Beiko R.G."/>
            <person name="Coutinho P."/>
            <person name="Dacks J.B."/>
            <person name="Durnford D.G."/>
            <person name="Fast N.M."/>
            <person name="Green B.R."/>
            <person name="Grisdale C.J."/>
            <person name="Hempel F."/>
            <person name="Henrissat B."/>
            <person name="Hoppner M.P."/>
            <person name="Ishida K."/>
            <person name="Kim E."/>
            <person name="Koreny L."/>
            <person name="Kroth P.G."/>
            <person name="Liu Y."/>
            <person name="Malik S.B."/>
            <person name="Maier U.G."/>
            <person name="McRose D."/>
            <person name="Mock T."/>
            <person name="Neilson J.A."/>
            <person name="Onodera N.T."/>
            <person name="Poole A.M."/>
            <person name="Pritham E.J."/>
            <person name="Richards T.A."/>
            <person name="Rocap G."/>
            <person name="Roy S.W."/>
            <person name="Sarai C."/>
            <person name="Schaack S."/>
            <person name="Shirato S."/>
            <person name="Slamovits C.H."/>
            <person name="Spencer D.F."/>
            <person name="Suzuki S."/>
            <person name="Worden A.Z."/>
            <person name="Zauner S."/>
            <person name="Barry K."/>
            <person name="Bell C."/>
            <person name="Bharti A.K."/>
            <person name="Crow J.A."/>
            <person name="Grimwood J."/>
            <person name="Kramer R."/>
            <person name="Lindquist E."/>
            <person name="Lucas S."/>
            <person name="Salamov A."/>
            <person name="McFadden G.I."/>
            <person name="Lane C.E."/>
            <person name="Keeling P.J."/>
            <person name="Gray M.W."/>
            <person name="Grigoriev I.V."/>
            <person name="Archibald J.M."/>
        </authorList>
    </citation>
    <scope>NUCLEOTIDE SEQUENCE</scope>
    <source>
        <strain evidence="1 3">CCMP2712</strain>
    </source>
</reference>
<reference evidence="3" key="2">
    <citation type="submission" date="2012-11" db="EMBL/GenBank/DDBJ databases">
        <authorList>
            <person name="Kuo A."/>
            <person name="Curtis B.A."/>
            <person name="Tanifuji G."/>
            <person name="Burki F."/>
            <person name="Gruber A."/>
            <person name="Irimia M."/>
            <person name="Maruyama S."/>
            <person name="Arias M.C."/>
            <person name="Ball S.G."/>
            <person name="Gile G.H."/>
            <person name="Hirakawa Y."/>
            <person name="Hopkins J.F."/>
            <person name="Rensing S.A."/>
            <person name="Schmutz J."/>
            <person name="Symeonidi A."/>
            <person name="Elias M."/>
            <person name="Eveleigh R.J."/>
            <person name="Herman E.K."/>
            <person name="Klute M.J."/>
            <person name="Nakayama T."/>
            <person name="Obornik M."/>
            <person name="Reyes-Prieto A."/>
            <person name="Armbrust E.V."/>
            <person name="Aves S.J."/>
            <person name="Beiko R.G."/>
            <person name="Coutinho P."/>
            <person name="Dacks J.B."/>
            <person name="Durnford D.G."/>
            <person name="Fast N.M."/>
            <person name="Green B.R."/>
            <person name="Grisdale C."/>
            <person name="Hempe F."/>
            <person name="Henrissat B."/>
            <person name="Hoppner M.P."/>
            <person name="Ishida K.-I."/>
            <person name="Kim E."/>
            <person name="Koreny L."/>
            <person name="Kroth P.G."/>
            <person name="Liu Y."/>
            <person name="Malik S.-B."/>
            <person name="Maier U.G."/>
            <person name="McRose D."/>
            <person name="Mock T."/>
            <person name="Neilson J.A."/>
            <person name="Onodera N.T."/>
            <person name="Poole A.M."/>
            <person name="Pritham E.J."/>
            <person name="Richards T.A."/>
            <person name="Rocap G."/>
            <person name="Roy S.W."/>
            <person name="Sarai C."/>
            <person name="Schaack S."/>
            <person name="Shirato S."/>
            <person name="Slamovits C.H."/>
            <person name="Spencer D.F."/>
            <person name="Suzuki S."/>
            <person name="Worden A.Z."/>
            <person name="Zauner S."/>
            <person name="Barry K."/>
            <person name="Bell C."/>
            <person name="Bharti A.K."/>
            <person name="Crow J.A."/>
            <person name="Grimwood J."/>
            <person name="Kramer R."/>
            <person name="Lindquist E."/>
            <person name="Lucas S."/>
            <person name="Salamov A."/>
            <person name="McFadden G.I."/>
            <person name="Lane C.E."/>
            <person name="Keeling P.J."/>
            <person name="Gray M.W."/>
            <person name="Grigoriev I.V."/>
            <person name="Archibald J.M."/>
        </authorList>
    </citation>
    <scope>NUCLEOTIDE SEQUENCE</scope>
    <source>
        <strain evidence="3">CCMP2712</strain>
    </source>
</reference>
<evidence type="ECO:0000313" key="2">
    <source>
        <dbReference type="EnsemblProtists" id="EKX34889"/>
    </source>
</evidence>
<evidence type="ECO:0000313" key="3">
    <source>
        <dbReference type="Proteomes" id="UP000011087"/>
    </source>
</evidence>
<reference evidence="2" key="3">
    <citation type="submission" date="2016-03" db="UniProtKB">
        <authorList>
            <consortium name="EnsemblProtists"/>
        </authorList>
    </citation>
    <scope>IDENTIFICATION</scope>
</reference>
<dbReference type="Proteomes" id="UP000011087">
    <property type="component" value="Unassembled WGS sequence"/>
</dbReference>
<dbReference type="GeneID" id="17291651"/>